<evidence type="ECO:0000259" key="8">
    <source>
        <dbReference type="PROSITE" id="PS50928"/>
    </source>
</evidence>
<keyword evidence="6 7" id="KW-0472">Membrane</keyword>
<dbReference type="AlphaFoldDB" id="A0A4R9C015"/>
<evidence type="ECO:0000256" key="5">
    <source>
        <dbReference type="ARBA" id="ARBA00022989"/>
    </source>
</evidence>
<dbReference type="GO" id="GO:0055085">
    <property type="term" value="P:transmembrane transport"/>
    <property type="evidence" value="ECO:0007669"/>
    <property type="project" value="InterPro"/>
</dbReference>
<keyword evidence="10" id="KW-1185">Reference proteome</keyword>
<keyword evidence="5 7" id="KW-1133">Transmembrane helix</keyword>
<evidence type="ECO:0000256" key="6">
    <source>
        <dbReference type="ARBA" id="ARBA00023136"/>
    </source>
</evidence>
<dbReference type="GO" id="GO:0005886">
    <property type="term" value="C:plasma membrane"/>
    <property type="evidence" value="ECO:0007669"/>
    <property type="project" value="UniProtKB-SubCell"/>
</dbReference>
<dbReference type="SUPFAM" id="SSF161098">
    <property type="entry name" value="MetI-like"/>
    <property type="match status" value="1"/>
</dbReference>
<reference evidence="9 10" key="1">
    <citation type="submission" date="2019-01" db="EMBL/GenBank/DDBJ databases">
        <title>Draft Genome Sequences of Helcococcus ovis Strains Isolated from the Uterus and Vagina of Dairy Cows with Metritis.</title>
        <authorList>
            <person name="Cunha F."/>
            <person name="Jeon S.J."/>
            <person name="Kutzer P."/>
            <person name="Galvao K.N."/>
        </authorList>
    </citation>
    <scope>NUCLEOTIDE SEQUENCE [LARGE SCALE GENOMIC DNA]</scope>
    <source>
        <strain evidence="9 10">KG-37</strain>
    </source>
</reference>
<dbReference type="EMBL" id="SCFR01000028">
    <property type="protein sequence ID" value="TFF64849.1"/>
    <property type="molecule type" value="Genomic_DNA"/>
</dbReference>
<dbReference type="Proteomes" id="UP000297454">
    <property type="component" value="Unassembled WGS sequence"/>
</dbReference>
<dbReference type="Gene3D" id="1.10.3720.10">
    <property type="entry name" value="MetI-like"/>
    <property type="match status" value="1"/>
</dbReference>
<dbReference type="PANTHER" id="PTHR30193:SF44">
    <property type="entry name" value="LACTOSE TRANSPORT SYSTEM PERMEASE PROTEIN LACF"/>
    <property type="match status" value="1"/>
</dbReference>
<feature type="transmembrane region" description="Helical" evidence="7">
    <location>
        <begin position="285"/>
        <end position="305"/>
    </location>
</feature>
<feature type="domain" description="ABC transmembrane type-1" evidence="8">
    <location>
        <begin position="81"/>
        <end position="301"/>
    </location>
</feature>
<dbReference type="RefSeq" id="WP_134744484.1">
    <property type="nucleotide sequence ID" value="NZ_JBFNFY010000010.1"/>
</dbReference>
<comment type="subcellular location">
    <subcellularLocation>
        <location evidence="1 7">Cell membrane</location>
        <topology evidence="1 7">Multi-pass membrane protein</topology>
    </subcellularLocation>
</comment>
<evidence type="ECO:0000313" key="10">
    <source>
        <dbReference type="Proteomes" id="UP000297454"/>
    </source>
</evidence>
<feature type="transmembrane region" description="Helical" evidence="7">
    <location>
        <begin position="21"/>
        <end position="44"/>
    </location>
</feature>
<keyword evidence="4 7" id="KW-0812">Transmembrane</keyword>
<dbReference type="InterPro" id="IPR051393">
    <property type="entry name" value="ABC_transporter_permease"/>
</dbReference>
<evidence type="ECO:0000256" key="4">
    <source>
        <dbReference type="ARBA" id="ARBA00022692"/>
    </source>
</evidence>
<dbReference type="CDD" id="cd06261">
    <property type="entry name" value="TM_PBP2"/>
    <property type="match status" value="1"/>
</dbReference>
<dbReference type="InterPro" id="IPR035906">
    <property type="entry name" value="MetI-like_sf"/>
</dbReference>
<evidence type="ECO:0000256" key="1">
    <source>
        <dbReference type="ARBA" id="ARBA00004651"/>
    </source>
</evidence>
<proteinExistence type="inferred from homology"/>
<keyword evidence="2 7" id="KW-0813">Transport</keyword>
<gene>
    <name evidence="9" type="ORF">EQF91_07055</name>
</gene>
<evidence type="ECO:0000256" key="3">
    <source>
        <dbReference type="ARBA" id="ARBA00022475"/>
    </source>
</evidence>
<dbReference type="Pfam" id="PF00528">
    <property type="entry name" value="BPD_transp_1"/>
    <property type="match status" value="1"/>
</dbReference>
<dbReference type="PANTHER" id="PTHR30193">
    <property type="entry name" value="ABC TRANSPORTER PERMEASE PROTEIN"/>
    <property type="match status" value="1"/>
</dbReference>
<protein>
    <submittedName>
        <fullName evidence="9">Sugar ABC transporter permease</fullName>
    </submittedName>
</protein>
<sequence>MKKNNKINKDSRKRSLQLAWFTVPGLIWLIVFCYLPMFGLVVAFKDYKNYDGNFFTSLFKSEWTLKNFEFFFKTSDAWLVTKNTLMYNMVFITLNIVVPLIVAIMLHELLNKRMAKAYQTATFLPYFLSWIVISYSVYAMLQNDTGLFNQIRRMLGLEGIDWYRQPGYWPFFYIFLHTWKGLGYNTVIYLAALSGIDKSLYEAASIDGASKLQQAKHITIPLLRPVIIIIFILSLGGIFRSDFGLFFHIPNSGGGAASLRNVSEVIDTYIYKLLMNSQNIKQSSAIGFFQSVIGFILVFTANKIVKRFDPERAIY</sequence>
<comment type="caution">
    <text evidence="9">The sequence shown here is derived from an EMBL/GenBank/DDBJ whole genome shotgun (WGS) entry which is preliminary data.</text>
</comment>
<evidence type="ECO:0000313" key="9">
    <source>
        <dbReference type="EMBL" id="TFF64849.1"/>
    </source>
</evidence>
<dbReference type="PROSITE" id="PS50928">
    <property type="entry name" value="ABC_TM1"/>
    <property type="match status" value="1"/>
</dbReference>
<feature type="transmembrane region" description="Helical" evidence="7">
    <location>
        <begin position="85"/>
        <end position="106"/>
    </location>
</feature>
<name>A0A4R9C015_9FIRM</name>
<feature type="transmembrane region" description="Helical" evidence="7">
    <location>
        <begin position="221"/>
        <end position="239"/>
    </location>
</feature>
<feature type="transmembrane region" description="Helical" evidence="7">
    <location>
        <begin position="118"/>
        <end position="138"/>
    </location>
</feature>
<feature type="transmembrane region" description="Helical" evidence="7">
    <location>
        <begin position="171"/>
        <end position="192"/>
    </location>
</feature>
<keyword evidence="3" id="KW-1003">Cell membrane</keyword>
<accession>A0A4R9C015</accession>
<organism evidence="9 10">
    <name type="scientific">Helcococcus ovis</name>
    <dbReference type="NCBI Taxonomy" id="72026"/>
    <lineage>
        <taxon>Bacteria</taxon>
        <taxon>Bacillati</taxon>
        <taxon>Bacillota</taxon>
        <taxon>Tissierellia</taxon>
        <taxon>Tissierellales</taxon>
        <taxon>Peptoniphilaceae</taxon>
        <taxon>Helcococcus</taxon>
    </lineage>
</organism>
<evidence type="ECO:0000256" key="2">
    <source>
        <dbReference type="ARBA" id="ARBA00022448"/>
    </source>
</evidence>
<evidence type="ECO:0000256" key="7">
    <source>
        <dbReference type="RuleBase" id="RU363032"/>
    </source>
</evidence>
<dbReference type="InterPro" id="IPR000515">
    <property type="entry name" value="MetI-like"/>
</dbReference>
<comment type="similarity">
    <text evidence="7">Belongs to the binding-protein-dependent transport system permease family.</text>
</comment>